<evidence type="ECO:0000256" key="2">
    <source>
        <dbReference type="ARBA" id="ARBA00022771"/>
    </source>
</evidence>
<dbReference type="AlphaFoldDB" id="A0A1B6JCR2"/>
<dbReference type="PROSITE" id="PS01360">
    <property type="entry name" value="ZF_MYND_1"/>
    <property type="match status" value="1"/>
</dbReference>
<dbReference type="PROSITE" id="PS50865">
    <property type="entry name" value="ZF_MYND_2"/>
    <property type="match status" value="1"/>
</dbReference>
<keyword evidence="3" id="KW-0862">Zinc</keyword>
<protein>
    <recommendedName>
        <fullName evidence="5">MYND-type domain-containing protein</fullName>
    </recommendedName>
</protein>
<feature type="domain" description="MYND-type" evidence="5">
    <location>
        <begin position="696"/>
        <end position="735"/>
    </location>
</feature>
<dbReference type="InterPro" id="IPR002893">
    <property type="entry name" value="Znf_MYND"/>
</dbReference>
<evidence type="ECO:0000313" key="6">
    <source>
        <dbReference type="EMBL" id="JAS97005.1"/>
    </source>
</evidence>
<sequence length="739" mass="83305">SLDINPVTISQLESDFTGTTINNGTSLTSGENIAQENTVVSDDTINTSPELVPSADLVSASTERTNLEEQRHQNFPTIRTSVESPKSQTMQLNLTSSKESSHLQNAKNTQPLSIVRQNVQINVKENNVVIKAANIYTFYFGQAFDVIPQEIVKNIGEFMTSQRMKVPDYSTKTIVYFYMFIYNIKFSDEINVKVNKTAELLHLAIADCNRKFERVERAKRLTSEILRYEEIKRANDDYAEMLNLRSFKLKELFLSMLEECEFCEYVVLTAMYFRITQSLLNIDRENINYIYNVRKLIKGLMKVQGNIFPKAFNYLFDLEEGLFSVLYTFVKRCIVSLYVSGYKEEGSDDILRLAHLEPCEPKMQDLLAKYNGQQETGTRRTQVIRSAQAKNDTVPSVVNERPVHQLTTSPTRLTSTNKNIQPLGSVDSAHQLGKAIPNLAKHQVGVSTVNVNNNPTVNSIAIANSTPVANRIPYGTNSGIATNFSYQLQNQSQFQTSSQGIKLTNAPTQSVVLQPNNEGASIQNHIIPQLPVVGQPNSLQNRPPPPSYGLIVSMNIAQQQQNQKVPLLHQVLSNAPTQQLQNHMLNNNRTHTRQNIGSFSNPPYMTHQFQGSNQSERPQAAALNRFLHQPVAMQHNIGASVEKSRVLHQYQQLHRTNVRNGNPVGQQLLTSIRENSVNEVPLQLQDPITQVTLHQCSNANCRQLATVACKQCKNAFYCTRDCQTQDWYGQHSRSCHEGL</sequence>
<gene>
    <name evidence="6" type="ORF">g.25195</name>
</gene>
<proteinExistence type="predicted"/>
<organism evidence="6">
    <name type="scientific">Homalodisca liturata</name>
    <dbReference type="NCBI Taxonomy" id="320908"/>
    <lineage>
        <taxon>Eukaryota</taxon>
        <taxon>Metazoa</taxon>
        <taxon>Ecdysozoa</taxon>
        <taxon>Arthropoda</taxon>
        <taxon>Hexapoda</taxon>
        <taxon>Insecta</taxon>
        <taxon>Pterygota</taxon>
        <taxon>Neoptera</taxon>
        <taxon>Paraneoptera</taxon>
        <taxon>Hemiptera</taxon>
        <taxon>Auchenorrhyncha</taxon>
        <taxon>Membracoidea</taxon>
        <taxon>Cicadellidae</taxon>
        <taxon>Cicadellinae</taxon>
        <taxon>Proconiini</taxon>
        <taxon>Homalodisca</taxon>
    </lineage>
</organism>
<dbReference type="GO" id="GO:0008270">
    <property type="term" value="F:zinc ion binding"/>
    <property type="evidence" value="ECO:0007669"/>
    <property type="project" value="UniProtKB-KW"/>
</dbReference>
<evidence type="ECO:0000259" key="5">
    <source>
        <dbReference type="PROSITE" id="PS50865"/>
    </source>
</evidence>
<evidence type="ECO:0000256" key="4">
    <source>
        <dbReference type="PROSITE-ProRule" id="PRU00134"/>
    </source>
</evidence>
<evidence type="ECO:0000256" key="1">
    <source>
        <dbReference type="ARBA" id="ARBA00022723"/>
    </source>
</evidence>
<dbReference type="Gene3D" id="6.10.140.2220">
    <property type="match status" value="1"/>
</dbReference>
<dbReference type="SUPFAM" id="SSF144232">
    <property type="entry name" value="HIT/MYND zinc finger-like"/>
    <property type="match status" value="1"/>
</dbReference>
<feature type="non-terminal residue" evidence="6">
    <location>
        <position position="1"/>
    </location>
</feature>
<dbReference type="EMBL" id="GECU01010701">
    <property type="protein sequence ID" value="JAS97005.1"/>
    <property type="molecule type" value="Transcribed_RNA"/>
</dbReference>
<accession>A0A1B6JCR2</accession>
<name>A0A1B6JCR2_9HEMI</name>
<evidence type="ECO:0000256" key="3">
    <source>
        <dbReference type="ARBA" id="ARBA00022833"/>
    </source>
</evidence>
<dbReference type="Pfam" id="PF01753">
    <property type="entry name" value="zf-MYND"/>
    <property type="match status" value="1"/>
</dbReference>
<keyword evidence="2 4" id="KW-0863">Zinc-finger</keyword>
<reference evidence="6" key="1">
    <citation type="submission" date="2015-11" db="EMBL/GenBank/DDBJ databases">
        <title>De novo transcriptome assembly of four potential Pierce s Disease insect vectors from Arizona vineyards.</title>
        <authorList>
            <person name="Tassone E.E."/>
        </authorList>
    </citation>
    <scope>NUCLEOTIDE SEQUENCE</scope>
</reference>
<keyword evidence="1" id="KW-0479">Metal-binding</keyword>